<organism evidence="2 3">
    <name type="scientific">Fomitopsis schrenkii</name>
    <name type="common">Brown rot fungus</name>
    <dbReference type="NCBI Taxonomy" id="2126942"/>
    <lineage>
        <taxon>Eukaryota</taxon>
        <taxon>Fungi</taxon>
        <taxon>Dikarya</taxon>
        <taxon>Basidiomycota</taxon>
        <taxon>Agaricomycotina</taxon>
        <taxon>Agaricomycetes</taxon>
        <taxon>Polyporales</taxon>
        <taxon>Fomitopsis</taxon>
    </lineage>
</organism>
<reference evidence="2 3" key="1">
    <citation type="journal article" date="2012" name="Science">
        <title>The Paleozoic origin of enzymatic lignin decomposition reconstructed from 31 fungal genomes.</title>
        <authorList>
            <person name="Floudas D."/>
            <person name="Binder M."/>
            <person name="Riley R."/>
            <person name="Barry K."/>
            <person name="Blanchette R.A."/>
            <person name="Henrissat B."/>
            <person name="Martinez A.T."/>
            <person name="Otillar R."/>
            <person name="Spatafora J.W."/>
            <person name="Yadav J.S."/>
            <person name="Aerts A."/>
            <person name="Benoit I."/>
            <person name="Boyd A."/>
            <person name="Carlson A."/>
            <person name="Copeland A."/>
            <person name="Coutinho P.M."/>
            <person name="de Vries R.P."/>
            <person name="Ferreira P."/>
            <person name="Findley K."/>
            <person name="Foster B."/>
            <person name="Gaskell J."/>
            <person name="Glotzer D."/>
            <person name="Gorecki P."/>
            <person name="Heitman J."/>
            <person name="Hesse C."/>
            <person name="Hori C."/>
            <person name="Igarashi K."/>
            <person name="Jurgens J.A."/>
            <person name="Kallen N."/>
            <person name="Kersten P."/>
            <person name="Kohler A."/>
            <person name="Kuees U."/>
            <person name="Kumar T.K.A."/>
            <person name="Kuo A."/>
            <person name="LaButti K."/>
            <person name="Larrondo L.F."/>
            <person name="Lindquist E."/>
            <person name="Ling A."/>
            <person name="Lombard V."/>
            <person name="Lucas S."/>
            <person name="Lundell T."/>
            <person name="Martin R."/>
            <person name="McLaughlin D.J."/>
            <person name="Morgenstern I."/>
            <person name="Morin E."/>
            <person name="Murat C."/>
            <person name="Nagy L.G."/>
            <person name="Nolan M."/>
            <person name="Ohm R.A."/>
            <person name="Patyshakuliyeva A."/>
            <person name="Rokas A."/>
            <person name="Ruiz-Duenas F.J."/>
            <person name="Sabat G."/>
            <person name="Salamov A."/>
            <person name="Samejima M."/>
            <person name="Schmutz J."/>
            <person name="Slot J.C."/>
            <person name="St John F."/>
            <person name="Stenlid J."/>
            <person name="Sun H."/>
            <person name="Sun S."/>
            <person name="Syed K."/>
            <person name="Tsang A."/>
            <person name="Wiebenga A."/>
            <person name="Young D."/>
            <person name="Pisabarro A."/>
            <person name="Eastwood D.C."/>
            <person name="Martin F."/>
            <person name="Cullen D."/>
            <person name="Grigoriev I.V."/>
            <person name="Hibbett D.S."/>
        </authorList>
    </citation>
    <scope>NUCLEOTIDE SEQUENCE</scope>
    <source>
        <strain evidence="3">FP-58527</strain>
    </source>
</reference>
<dbReference type="InParanoid" id="S8DJJ1"/>
<feature type="compositionally biased region" description="Acidic residues" evidence="1">
    <location>
        <begin position="103"/>
        <end position="116"/>
    </location>
</feature>
<dbReference type="HOGENOM" id="CLU_116371_0_0_1"/>
<dbReference type="STRING" id="743788.S8DJJ1"/>
<name>S8DJJ1_FOMSC</name>
<keyword evidence="3" id="KW-1185">Reference proteome</keyword>
<dbReference type="AlphaFoldDB" id="S8DJJ1"/>
<gene>
    <name evidence="2" type="ORF">FOMPIDRAFT_1055740</name>
</gene>
<evidence type="ECO:0000256" key="1">
    <source>
        <dbReference type="SAM" id="MobiDB-lite"/>
    </source>
</evidence>
<dbReference type="Proteomes" id="UP000015241">
    <property type="component" value="Unassembled WGS sequence"/>
</dbReference>
<sequence length="135" mass="15660">MRTLKIDMYMNEDLMHGPPTPVHPDREFWTLNLGSIHDLLNQPLFDSLTDATITLWPEDSHGVRLTCDAVHTAEEMERRLRWILEPWDERGILTVEGYNEVTDEELEEWNTEEGDSSDGAGSEETRSSEDETVQW</sequence>
<feature type="region of interest" description="Disordered" evidence="1">
    <location>
        <begin position="103"/>
        <end position="135"/>
    </location>
</feature>
<proteinExistence type="predicted"/>
<evidence type="ECO:0000313" key="3">
    <source>
        <dbReference type="Proteomes" id="UP000015241"/>
    </source>
</evidence>
<evidence type="ECO:0000313" key="2">
    <source>
        <dbReference type="EMBL" id="EPS93716.1"/>
    </source>
</evidence>
<accession>S8DJJ1</accession>
<dbReference type="EMBL" id="KE504260">
    <property type="protein sequence ID" value="EPS93716.1"/>
    <property type="molecule type" value="Genomic_DNA"/>
</dbReference>
<protein>
    <submittedName>
        <fullName evidence="2">Uncharacterized protein</fullName>
    </submittedName>
</protein>